<dbReference type="Pfam" id="PF17200">
    <property type="entry name" value="sCache_2"/>
    <property type="match status" value="1"/>
</dbReference>
<keyword evidence="14" id="KW-1185">Reference proteome</keyword>
<evidence type="ECO:0000256" key="1">
    <source>
        <dbReference type="ARBA" id="ARBA00004651"/>
    </source>
</evidence>
<comment type="subcellular location">
    <subcellularLocation>
        <location evidence="1">Cell membrane</location>
        <topology evidence="1">Multi-pass membrane protein</topology>
    </subcellularLocation>
</comment>
<dbReference type="PANTHER" id="PTHR32089">
    <property type="entry name" value="METHYL-ACCEPTING CHEMOTAXIS PROTEIN MCPB"/>
    <property type="match status" value="1"/>
</dbReference>
<dbReference type="EMBL" id="QXJM01000039">
    <property type="protein sequence ID" value="RIE03018.1"/>
    <property type="molecule type" value="Genomic_DNA"/>
</dbReference>
<proteinExistence type="inferred from homology"/>
<dbReference type="GO" id="GO:0005886">
    <property type="term" value="C:plasma membrane"/>
    <property type="evidence" value="ECO:0007669"/>
    <property type="project" value="UniProtKB-SubCell"/>
</dbReference>
<comment type="similarity">
    <text evidence="7">Belongs to the methyl-accepting chemotaxis (MCP) protein family.</text>
</comment>
<evidence type="ECO:0000256" key="6">
    <source>
        <dbReference type="ARBA" id="ARBA00023224"/>
    </source>
</evidence>
<feature type="domain" description="HAMP" evidence="12">
    <location>
        <begin position="231"/>
        <end position="284"/>
    </location>
</feature>
<dbReference type="CDD" id="cd12912">
    <property type="entry name" value="PDC2_MCP_like"/>
    <property type="match status" value="1"/>
</dbReference>
<protein>
    <submittedName>
        <fullName evidence="13">Methyl-accepting chemotaxis protein</fullName>
    </submittedName>
</protein>
<evidence type="ECO:0000256" key="9">
    <source>
        <dbReference type="SAM" id="MobiDB-lite"/>
    </source>
</evidence>
<evidence type="ECO:0000256" key="3">
    <source>
        <dbReference type="ARBA" id="ARBA00022692"/>
    </source>
</evidence>
<feature type="compositionally biased region" description="Basic and acidic residues" evidence="9">
    <location>
        <begin position="569"/>
        <end position="582"/>
    </location>
</feature>
<evidence type="ECO:0000256" key="4">
    <source>
        <dbReference type="ARBA" id="ARBA00022989"/>
    </source>
</evidence>
<dbReference type="OrthoDB" id="9810264at2"/>
<dbReference type="AlphaFoldDB" id="A0A398CQE8"/>
<evidence type="ECO:0000256" key="10">
    <source>
        <dbReference type="SAM" id="Phobius"/>
    </source>
</evidence>
<accession>A0A398CQE8</accession>
<dbReference type="SUPFAM" id="SSF58104">
    <property type="entry name" value="Methyl-accepting chemotaxis protein (MCP) signaling domain"/>
    <property type="match status" value="1"/>
</dbReference>
<evidence type="ECO:0000313" key="13">
    <source>
        <dbReference type="EMBL" id="RIE03018.1"/>
    </source>
</evidence>
<dbReference type="Gene3D" id="6.10.340.10">
    <property type="match status" value="1"/>
</dbReference>
<feature type="region of interest" description="Disordered" evidence="9">
    <location>
        <begin position="568"/>
        <end position="589"/>
    </location>
</feature>
<evidence type="ECO:0000259" key="11">
    <source>
        <dbReference type="PROSITE" id="PS50111"/>
    </source>
</evidence>
<keyword evidence="2" id="KW-1003">Cell membrane</keyword>
<dbReference type="Pfam" id="PF00672">
    <property type="entry name" value="HAMP"/>
    <property type="match status" value="1"/>
</dbReference>
<dbReference type="CDD" id="cd06225">
    <property type="entry name" value="HAMP"/>
    <property type="match status" value="1"/>
</dbReference>
<dbReference type="PROSITE" id="PS50111">
    <property type="entry name" value="CHEMOTAXIS_TRANSDUC_2"/>
    <property type="match status" value="1"/>
</dbReference>
<feature type="domain" description="Methyl-accepting transducer" evidence="11">
    <location>
        <begin position="303"/>
        <end position="539"/>
    </location>
</feature>
<keyword evidence="4 10" id="KW-1133">Transmembrane helix</keyword>
<dbReference type="SMART" id="SM00283">
    <property type="entry name" value="MA"/>
    <property type="match status" value="1"/>
</dbReference>
<dbReference type="GO" id="GO:0007165">
    <property type="term" value="P:signal transduction"/>
    <property type="evidence" value="ECO:0007669"/>
    <property type="project" value="UniProtKB-KW"/>
</dbReference>
<feature type="transmembrane region" description="Helical" evidence="10">
    <location>
        <begin position="207"/>
        <end position="230"/>
    </location>
</feature>
<dbReference type="InterPro" id="IPR033480">
    <property type="entry name" value="sCache_2"/>
</dbReference>
<keyword evidence="6 8" id="KW-0807">Transducer</keyword>
<dbReference type="InterPro" id="IPR003660">
    <property type="entry name" value="HAMP_dom"/>
</dbReference>
<name>A0A398CQE8_9BACL</name>
<dbReference type="PROSITE" id="PS50885">
    <property type="entry name" value="HAMP"/>
    <property type="match status" value="1"/>
</dbReference>
<dbReference type="Gene3D" id="3.30.450.20">
    <property type="entry name" value="PAS domain"/>
    <property type="match status" value="1"/>
</dbReference>
<evidence type="ECO:0000313" key="14">
    <source>
        <dbReference type="Proteomes" id="UP000266340"/>
    </source>
</evidence>
<dbReference type="Gene3D" id="1.10.287.950">
    <property type="entry name" value="Methyl-accepting chemotaxis protein"/>
    <property type="match status" value="1"/>
</dbReference>
<evidence type="ECO:0000256" key="2">
    <source>
        <dbReference type="ARBA" id="ARBA00022475"/>
    </source>
</evidence>
<evidence type="ECO:0000256" key="5">
    <source>
        <dbReference type="ARBA" id="ARBA00023136"/>
    </source>
</evidence>
<dbReference type="InterPro" id="IPR004089">
    <property type="entry name" value="MCPsignal_dom"/>
</dbReference>
<sequence length="589" mass="63513">MRTMTNTFAAGKRMLTIRKKLLFVCSFLLIVPIAALGLATYQVTDEETTALIENGLKNNVRLASEMLGVLDKAVQDGLMTKEAAQERFKSSLLGERLTDNTRPINRNFDLGDNGYFFILDDKGLLLAHPLLEGQNIWDKKTSDGTYYIQDLLKKAQEGGGFTYYDWPLPNSDKEAEKVAYAERADAWGWTIAAGSYMKDYNSGQRHIVNVIFLTLGICLAGGAILLTLFAQHISRPLIRMAGQAERIASGDLTGEAYVPKRQDEIGTLAVAFQHLQNNLRELAGNQSLSAGSLASSSAHLSDVISETVGAANETTRAITELAAHNETQVHSIEETSRAMEEMTIGIQKIAASSVTAFDASSRTLAEAEKGHILIVRSSEQMNDVSGTVVDLSSVVHRLGDRSEQIGEIAGAISELAGQTNLLALNASIEAARAGEHGKGFAVVAGEIRKLAERSNESAAKVSGLTEAIRGEIGYAIESMRKSEREVQTGVASIQETGEAFARILQATRSVAAQVEEASAAAEEMSASSQEIAAALQQMERVSSTTAEAAQTISGATEEQLASLEEIEESAGRLRTMSDDMKRQANKFKL</sequence>
<dbReference type="Pfam" id="PF00015">
    <property type="entry name" value="MCPsignal"/>
    <property type="match status" value="1"/>
</dbReference>
<dbReference type="PANTHER" id="PTHR32089:SF112">
    <property type="entry name" value="LYSOZYME-LIKE PROTEIN-RELATED"/>
    <property type="match status" value="1"/>
</dbReference>
<evidence type="ECO:0000259" key="12">
    <source>
        <dbReference type="PROSITE" id="PS50885"/>
    </source>
</evidence>
<reference evidence="13 14" key="1">
    <citation type="submission" date="2018-09" db="EMBL/GenBank/DDBJ databases">
        <title>Cohnella cavernae sp. nov., isolated from a karst cave.</title>
        <authorList>
            <person name="Zhu H."/>
        </authorList>
    </citation>
    <scope>NUCLEOTIDE SEQUENCE [LARGE SCALE GENOMIC DNA]</scope>
    <source>
        <strain evidence="13 14">K2E09-144</strain>
    </source>
</reference>
<gene>
    <name evidence="13" type="ORF">D3H35_20700</name>
</gene>
<keyword evidence="3 10" id="KW-0812">Transmembrane</keyword>
<dbReference type="SMART" id="SM01049">
    <property type="entry name" value="Cache_2"/>
    <property type="match status" value="1"/>
</dbReference>
<dbReference type="Proteomes" id="UP000266340">
    <property type="component" value="Unassembled WGS sequence"/>
</dbReference>
<evidence type="ECO:0000256" key="8">
    <source>
        <dbReference type="PROSITE-ProRule" id="PRU00284"/>
    </source>
</evidence>
<dbReference type="SMART" id="SM00304">
    <property type="entry name" value="HAMP"/>
    <property type="match status" value="1"/>
</dbReference>
<organism evidence="13 14">
    <name type="scientific">Cohnella faecalis</name>
    <dbReference type="NCBI Taxonomy" id="2315694"/>
    <lineage>
        <taxon>Bacteria</taxon>
        <taxon>Bacillati</taxon>
        <taxon>Bacillota</taxon>
        <taxon>Bacilli</taxon>
        <taxon>Bacillales</taxon>
        <taxon>Paenibacillaceae</taxon>
        <taxon>Cohnella</taxon>
    </lineage>
</organism>
<comment type="caution">
    <text evidence="13">The sequence shown here is derived from an EMBL/GenBank/DDBJ whole genome shotgun (WGS) entry which is preliminary data.</text>
</comment>
<dbReference type="RefSeq" id="WP_119151045.1">
    <property type="nucleotide sequence ID" value="NZ_JBHSOV010000017.1"/>
</dbReference>
<dbReference type="CDD" id="cd11386">
    <property type="entry name" value="MCP_signal"/>
    <property type="match status" value="1"/>
</dbReference>
<keyword evidence="5 10" id="KW-0472">Membrane</keyword>
<evidence type="ECO:0000256" key="7">
    <source>
        <dbReference type="ARBA" id="ARBA00029447"/>
    </source>
</evidence>